<comment type="caution">
    <text evidence="1">The sequence shown here is derived from an EMBL/GenBank/DDBJ whole genome shotgun (WGS) entry which is preliminary data.</text>
</comment>
<gene>
    <name evidence="1" type="ORF">Tci_880873</name>
</gene>
<feature type="non-terminal residue" evidence="1">
    <location>
        <position position="157"/>
    </location>
</feature>
<evidence type="ECO:0000313" key="1">
    <source>
        <dbReference type="EMBL" id="GFD08904.1"/>
    </source>
</evidence>
<organism evidence="1">
    <name type="scientific">Tanacetum cinerariifolium</name>
    <name type="common">Dalmatian daisy</name>
    <name type="synonym">Chrysanthemum cinerariifolium</name>
    <dbReference type="NCBI Taxonomy" id="118510"/>
    <lineage>
        <taxon>Eukaryota</taxon>
        <taxon>Viridiplantae</taxon>
        <taxon>Streptophyta</taxon>
        <taxon>Embryophyta</taxon>
        <taxon>Tracheophyta</taxon>
        <taxon>Spermatophyta</taxon>
        <taxon>Magnoliopsida</taxon>
        <taxon>eudicotyledons</taxon>
        <taxon>Gunneridae</taxon>
        <taxon>Pentapetalae</taxon>
        <taxon>asterids</taxon>
        <taxon>campanulids</taxon>
        <taxon>Asterales</taxon>
        <taxon>Asteraceae</taxon>
        <taxon>Asteroideae</taxon>
        <taxon>Anthemideae</taxon>
        <taxon>Anthemidinae</taxon>
        <taxon>Tanacetum</taxon>
    </lineage>
</organism>
<protein>
    <submittedName>
        <fullName evidence="1">Uncharacterized protein</fullName>
    </submittedName>
</protein>
<accession>A0A699TLM7</accession>
<sequence>MPSCSLGQACQMMEWTRQVLAFLMSLSSDECAYASGARLSSICRSSGIDKTNGLSLVSVVFQAVYSTEAVVFEELGAVDPFTDAVDWAIQAPLQNRFKDLPEADMKEILYQRMWENNSYKAHEDHMMLYEALEKSMNCDHTDELLKDLAEACRKKKK</sequence>
<proteinExistence type="predicted"/>
<reference evidence="1" key="1">
    <citation type="journal article" date="2019" name="Sci. Rep.">
        <title>Draft genome of Tanacetum cinerariifolium, the natural source of mosquito coil.</title>
        <authorList>
            <person name="Yamashiro T."/>
            <person name="Shiraishi A."/>
            <person name="Satake H."/>
            <person name="Nakayama K."/>
        </authorList>
    </citation>
    <scope>NUCLEOTIDE SEQUENCE</scope>
</reference>
<dbReference type="EMBL" id="BKCJ011241689">
    <property type="protein sequence ID" value="GFD08904.1"/>
    <property type="molecule type" value="Genomic_DNA"/>
</dbReference>
<name>A0A699TLM7_TANCI</name>
<dbReference type="AlphaFoldDB" id="A0A699TLM7"/>